<dbReference type="AlphaFoldDB" id="A0AAV1K882"/>
<keyword evidence="1" id="KW-1133">Transmembrane helix</keyword>
<dbReference type="EMBL" id="CAVLGL010000002">
    <property type="protein sequence ID" value="CAK1579321.1"/>
    <property type="molecule type" value="Genomic_DNA"/>
</dbReference>
<comment type="caution">
    <text evidence="2">The sequence shown here is derived from an EMBL/GenBank/DDBJ whole genome shotgun (WGS) entry which is preliminary data.</text>
</comment>
<sequence length="126" mass="14835">MCFIKLRLVMAVGPFSIQKEIVSFGRIQYPSIHSFNLPFKMFGDWYGDSSVCISLVEERMMFYKLFTFFPLFTLFLTLYVITKLSVESFKCIELTFSVCFFSSVQQYKYSNIILLVTHISCIKYNE</sequence>
<reference evidence="2 3" key="1">
    <citation type="submission" date="2023-11" db="EMBL/GenBank/DDBJ databases">
        <authorList>
            <person name="Hedman E."/>
            <person name="Englund M."/>
            <person name="Stromberg M."/>
            <person name="Nyberg Akerstrom W."/>
            <person name="Nylinder S."/>
            <person name="Jareborg N."/>
            <person name="Kallberg Y."/>
            <person name="Kronander E."/>
        </authorList>
    </citation>
    <scope>NUCLEOTIDE SEQUENCE [LARGE SCALE GENOMIC DNA]</scope>
</reference>
<evidence type="ECO:0000313" key="3">
    <source>
        <dbReference type="Proteomes" id="UP001314205"/>
    </source>
</evidence>
<protein>
    <submittedName>
        <fullName evidence="2">Uncharacterized protein</fullName>
    </submittedName>
</protein>
<keyword evidence="1" id="KW-0812">Transmembrane</keyword>
<keyword evidence="1" id="KW-0472">Membrane</keyword>
<evidence type="ECO:0000256" key="1">
    <source>
        <dbReference type="SAM" id="Phobius"/>
    </source>
</evidence>
<keyword evidence="3" id="KW-1185">Reference proteome</keyword>
<proteinExistence type="predicted"/>
<name>A0AAV1K882_9NEOP</name>
<organism evidence="2 3">
    <name type="scientific">Parnassius mnemosyne</name>
    <name type="common">clouded apollo</name>
    <dbReference type="NCBI Taxonomy" id="213953"/>
    <lineage>
        <taxon>Eukaryota</taxon>
        <taxon>Metazoa</taxon>
        <taxon>Ecdysozoa</taxon>
        <taxon>Arthropoda</taxon>
        <taxon>Hexapoda</taxon>
        <taxon>Insecta</taxon>
        <taxon>Pterygota</taxon>
        <taxon>Neoptera</taxon>
        <taxon>Endopterygota</taxon>
        <taxon>Lepidoptera</taxon>
        <taxon>Glossata</taxon>
        <taxon>Ditrysia</taxon>
        <taxon>Papilionoidea</taxon>
        <taxon>Papilionidae</taxon>
        <taxon>Parnassiinae</taxon>
        <taxon>Parnassini</taxon>
        <taxon>Parnassius</taxon>
        <taxon>Driopa</taxon>
    </lineage>
</organism>
<evidence type="ECO:0000313" key="2">
    <source>
        <dbReference type="EMBL" id="CAK1579321.1"/>
    </source>
</evidence>
<feature type="transmembrane region" description="Helical" evidence="1">
    <location>
        <begin position="62"/>
        <end position="81"/>
    </location>
</feature>
<accession>A0AAV1K882</accession>
<dbReference type="Proteomes" id="UP001314205">
    <property type="component" value="Unassembled WGS sequence"/>
</dbReference>
<gene>
    <name evidence="2" type="ORF">PARMNEM_LOCUS1286</name>
</gene>